<evidence type="ECO:0000313" key="3">
    <source>
        <dbReference type="EMBL" id="MCA9758339.1"/>
    </source>
</evidence>
<feature type="domain" description="FlgD/Vpr Ig-like" evidence="2">
    <location>
        <begin position="97"/>
        <end position="158"/>
    </location>
</feature>
<sequence>MLVDLDGDGNLDIVAVSTISDDLTRLFGNGDGTFTSVPNTRVGDDEPDLALPNQESENVVTLLGEGCATSAVPAPDGRTLASPADEIQLIASPNPFFGETTVRFRLPATDHVRLDVVDSSGRRIRELFSGRVEAGAHAVTWDGRNDRSRPVPSGTYWLELGLDHARSSTRLLILR</sequence>
<evidence type="ECO:0000259" key="2">
    <source>
        <dbReference type="Pfam" id="PF13860"/>
    </source>
</evidence>
<reference evidence="3" key="1">
    <citation type="submission" date="2020-04" db="EMBL/GenBank/DDBJ databases">
        <authorList>
            <person name="Zhang T."/>
        </authorList>
    </citation>
    <scope>NUCLEOTIDE SEQUENCE</scope>
    <source>
        <strain evidence="3">HKST-UBA02</strain>
    </source>
</reference>
<comment type="caution">
    <text evidence="3">The sequence shown here is derived from an EMBL/GenBank/DDBJ whole genome shotgun (WGS) entry which is preliminary data.</text>
</comment>
<dbReference type="Gene3D" id="2.60.40.4070">
    <property type="match status" value="1"/>
</dbReference>
<accession>A0A956NJS1</accession>
<dbReference type="InterPro" id="IPR025965">
    <property type="entry name" value="FlgD/Vpr_Ig-like"/>
</dbReference>
<dbReference type="EMBL" id="JAGQHS010000162">
    <property type="protein sequence ID" value="MCA9758339.1"/>
    <property type="molecule type" value="Genomic_DNA"/>
</dbReference>
<dbReference type="Proteomes" id="UP000739538">
    <property type="component" value="Unassembled WGS sequence"/>
</dbReference>
<dbReference type="SUPFAM" id="SSF69318">
    <property type="entry name" value="Integrin alpha N-terminal domain"/>
    <property type="match status" value="1"/>
</dbReference>
<organism evidence="3 4">
    <name type="scientific">Eiseniibacteriota bacterium</name>
    <dbReference type="NCBI Taxonomy" id="2212470"/>
    <lineage>
        <taxon>Bacteria</taxon>
        <taxon>Candidatus Eiseniibacteriota</taxon>
    </lineage>
</organism>
<name>A0A956NJS1_UNCEI</name>
<evidence type="ECO:0000256" key="1">
    <source>
        <dbReference type="ARBA" id="ARBA00022729"/>
    </source>
</evidence>
<dbReference type="AlphaFoldDB" id="A0A956NJS1"/>
<dbReference type="Pfam" id="PF13860">
    <property type="entry name" value="FlgD_ig"/>
    <property type="match status" value="1"/>
</dbReference>
<protein>
    <recommendedName>
        <fullName evidence="2">FlgD/Vpr Ig-like domain-containing protein</fullName>
    </recommendedName>
</protein>
<dbReference type="Pfam" id="PF13517">
    <property type="entry name" value="FG-GAP_3"/>
    <property type="match status" value="1"/>
</dbReference>
<dbReference type="InterPro" id="IPR028994">
    <property type="entry name" value="Integrin_alpha_N"/>
</dbReference>
<keyword evidence="1" id="KW-0732">Signal</keyword>
<evidence type="ECO:0000313" key="4">
    <source>
        <dbReference type="Proteomes" id="UP000739538"/>
    </source>
</evidence>
<gene>
    <name evidence="3" type="ORF">KDA27_21265</name>
</gene>
<proteinExistence type="predicted"/>
<reference evidence="3" key="2">
    <citation type="journal article" date="2021" name="Microbiome">
        <title>Successional dynamics and alternative stable states in a saline activated sludge microbial community over 9 years.</title>
        <authorList>
            <person name="Wang Y."/>
            <person name="Ye J."/>
            <person name="Ju F."/>
            <person name="Liu L."/>
            <person name="Boyd J.A."/>
            <person name="Deng Y."/>
            <person name="Parks D.H."/>
            <person name="Jiang X."/>
            <person name="Yin X."/>
            <person name="Woodcroft B.J."/>
            <person name="Tyson G.W."/>
            <person name="Hugenholtz P."/>
            <person name="Polz M.F."/>
            <person name="Zhang T."/>
        </authorList>
    </citation>
    <scope>NUCLEOTIDE SEQUENCE</scope>
    <source>
        <strain evidence="3">HKST-UBA02</strain>
    </source>
</reference>
<dbReference type="InterPro" id="IPR013517">
    <property type="entry name" value="FG-GAP"/>
</dbReference>